<gene>
    <name evidence="9" type="ORF">Pcinc_031740</name>
</gene>
<evidence type="ECO:0000256" key="5">
    <source>
        <dbReference type="PROSITE-ProRule" id="PRU00027"/>
    </source>
</evidence>
<accession>A0AAE1EVT2</accession>
<dbReference type="SUPFAM" id="SSF54695">
    <property type="entry name" value="POZ domain"/>
    <property type="match status" value="1"/>
</dbReference>
<evidence type="ECO:0000259" key="7">
    <source>
        <dbReference type="PROSITE" id="PS50097"/>
    </source>
</evidence>
<evidence type="ECO:0000256" key="6">
    <source>
        <dbReference type="SAM" id="MobiDB-lite"/>
    </source>
</evidence>
<dbReference type="GO" id="GO:0005634">
    <property type="term" value="C:nucleus"/>
    <property type="evidence" value="ECO:0007669"/>
    <property type="project" value="TreeGrafter"/>
</dbReference>
<evidence type="ECO:0000256" key="3">
    <source>
        <dbReference type="ARBA" id="ARBA00022833"/>
    </source>
</evidence>
<dbReference type="CDD" id="cd18315">
    <property type="entry name" value="BTB_POZ_BAB-like"/>
    <property type="match status" value="1"/>
</dbReference>
<organism evidence="9 10">
    <name type="scientific">Petrolisthes cinctipes</name>
    <name type="common">Flat porcelain crab</name>
    <dbReference type="NCBI Taxonomy" id="88211"/>
    <lineage>
        <taxon>Eukaryota</taxon>
        <taxon>Metazoa</taxon>
        <taxon>Ecdysozoa</taxon>
        <taxon>Arthropoda</taxon>
        <taxon>Crustacea</taxon>
        <taxon>Multicrustacea</taxon>
        <taxon>Malacostraca</taxon>
        <taxon>Eumalacostraca</taxon>
        <taxon>Eucarida</taxon>
        <taxon>Decapoda</taxon>
        <taxon>Pleocyemata</taxon>
        <taxon>Anomura</taxon>
        <taxon>Galatheoidea</taxon>
        <taxon>Porcellanidae</taxon>
        <taxon>Petrolisthes</taxon>
    </lineage>
</organism>
<keyword evidence="2 5" id="KW-0863">Zinc-finger</keyword>
<protein>
    <submittedName>
        <fullName evidence="9">Uncharacterized protein</fullName>
    </submittedName>
</protein>
<dbReference type="PANTHER" id="PTHR23110">
    <property type="entry name" value="BTB DOMAIN TRANSCRIPTION FACTOR"/>
    <property type="match status" value="1"/>
</dbReference>
<feature type="domain" description="BED-type" evidence="8">
    <location>
        <begin position="3"/>
        <end position="53"/>
    </location>
</feature>
<evidence type="ECO:0000256" key="1">
    <source>
        <dbReference type="ARBA" id="ARBA00022723"/>
    </source>
</evidence>
<dbReference type="Proteomes" id="UP001286313">
    <property type="component" value="Unassembled WGS sequence"/>
</dbReference>
<keyword evidence="10" id="KW-1185">Reference proteome</keyword>
<keyword evidence="1" id="KW-0479">Metal-binding</keyword>
<dbReference type="InterPro" id="IPR051095">
    <property type="entry name" value="Dros_DevTransReg"/>
</dbReference>
<dbReference type="Pfam" id="PF00651">
    <property type="entry name" value="BTB"/>
    <property type="match status" value="1"/>
</dbReference>
<reference evidence="9" key="1">
    <citation type="submission" date="2023-10" db="EMBL/GenBank/DDBJ databases">
        <title>Genome assemblies of two species of porcelain crab, Petrolisthes cinctipes and Petrolisthes manimaculis (Anomura: Porcellanidae).</title>
        <authorList>
            <person name="Angst P."/>
        </authorList>
    </citation>
    <scope>NUCLEOTIDE SEQUENCE</scope>
    <source>
        <strain evidence="9">PB745_01</strain>
        <tissue evidence="9">Gill</tissue>
    </source>
</reference>
<evidence type="ECO:0000313" key="10">
    <source>
        <dbReference type="Proteomes" id="UP001286313"/>
    </source>
</evidence>
<feature type="compositionally biased region" description="Acidic residues" evidence="6">
    <location>
        <begin position="67"/>
        <end position="83"/>
    </location>
</feature>
<dbReference type="GO" id="GO:0006357">
    <property type="term" value="P:regulation of transcription by RNA polymerase II"/>
    <property type="evidence" value="ECO:0007669"/>
    <property type="project" value="TreeGrafter"/>
</dbReference>
<evidence type="ECO:0000313" key="9">
    <source>
        <dbReference type="EMBL" id="KAK3862392.1"/>
    </source>
</evidence>
<dbReference type="InterPro" id="IPR011333">
    <property type="entry name" value="SKP1/BTB/POZ_sf"/>
</dbReference>
<feature type="region of interest" description="Disordered" evidence="6">
    <location>
        <begin position="59"/>
        <end position="93"/>
    </location>
</feature>
<dbReference type="AlphaFoldDB" id="A0AAE1EVT2"/>
<comment type="caution">
    <text evidence="9">The sequence shown here is derived from an EMBL/GenBank/DDBJ whole genome shotgun (WGS) entry which is preliminary data.</text>
</comment>
<dbReference type="PROSITE" id="PS50097">
    <property type="entry name" value="BTB"/>
    <property type="match status" value="1"/>
</dbReference>
<evidence type="ECO:0000259" key="8">
    <source>
        <dbReference type="PROSITE" id="PS50808"/>
    </source>
</evidence>
<dbReference type="SMART" id="SM00225">
    <property type="entry name" value="BTB"/>
    <property type="match status" value="1"/>
</dbReference>
<dbReference type="InterPro" id="IPR000210">
    <property type="entry name" value="BTB/POZ_dom"/>
</dbReference>
<name>A0AAE1EVT2_PETCI</name>
<dbReference type="GO" id="GO:0008270">
    <property type="term" value="F:zinc ion binding"/>
    <property type="evidence" value="ECO:0007669"/>
    <property type="project" value="UniProtKB-KW"/>
</dbReference>
<evidence type="ECO:0000256" key="2">
    <source>
        <dbReference type="ARBA" id="ARBA00022771"/>
    </source>
</evidence>
<keyword evidence="4" id="KW-0539">Nucleus</keyword>
<feature type="domain" description="BED-type" evidence="8">
    <location>
        <begin position="94"/>
        <end position="144"/>
    </location>
</feature>
<dbReference type="InterPro" id="IPR036236">
    <property type="entry name" value="Znf_C2H2_sf"/>
</dbReference>
<feature type="domain" description="BTB" evidence="7">
    <location>
        <begin position="181"/>
        <end position="246"/>
    </location>
</feature>
<dbReference type="PANTHER" id="PTHR23110:SF109">
    <property type="entry name" value="FI07618P-RELATED"/>
    <property type="match status" value="1"/>
</dbReference>
<dbReference type="SMART" id="SM00614">
    <property type="entry name" value="ZnF_BED"/>
    <property type="match status" value="2"/>
</dbReference>
<sequence>MQKKRSAVWRHFAEEGENKVSCRKCHKRLTKHGNTSMMLRHLRGKHPELLPCMLDGSSAEVPSVPQVEEESWQAEEQQQEEMEGLPSHDNSVKKKRSTVWRHFAEDGRDKVWCRLCNERLAKHGNTSSMLRHLRGKHPDLKLGDLQGDQTRKLNRLHLRSSNSETRFLSICERLLRHNQLTDCTLVADGHLVPVHRLVLATCSESFEEMFKSITQPNPVVVLRDVSLTELQGLISYMYKGETLVKSHNLPGLLRAATQLKIKGEYSINFCVSLSSVARL</sequence>
<proteinExistence type="predicted"/>
<dbReference type="InterPro" id="IPR003656">
    <property type="entry name" value="Znf_BED"/>
</dbReference>
<keyword evidence="3" id="KW-0862">Zinc</keyword>
<dbReference type="Pfam" id="PF02892">
    <property type="entry name" value="zf-BED"/>
    <property type="match status" value="2"/>
</dbReference>
<dbReference type="PROSITE" id="PS50808">
    <property type="entry name" value="ZF_BED"/>
    <property type="match status" value="2"/>
</dbReference>
<dbReference type="SUPFAM" id="SSF57667">
    <property type="entry name" value="beta-beta-alpha zinc fingers"/>
    <property type="match status" value="2"/>
</dbReference>
<dbReference type="GO" id="GO:0003677">
    <property type="term" value="F:DNA binding"/>
    <property type="evidence" value="ECO:0007669"/>
    <property type="project" value="InterPro"/>
</dbReference>
<evidence type="ECO:0000256" key="4">
    <source>
        <dbReference type="ARBA" id="ARBA00023242"/>
    </source>
</evidence>
<dbReference type="GO" id="GO:0048666">
    <property type="term" value="P:neuron development"/>
    <property type="evidence" value="ECO:0007669"/>
    <property type="project" value="UniProtKB-ARBA"/>
</dbReference>
<dbReference type="Gene3D" id="3.30.710.10">
    <property type="entry name" value="Potassium Channel Kv1.1, Chain A"/>
    <property type="match status" value="1"/>
</dbReference>
<dbReference type="EMBL" id="JAWQEG010004257">
    <property type="protein sequence ID" value="KAK3862392.1"/>
    <property type="molecule type" value="Genomic_DNA"/>
</dbReference>